<dbReference type="AlphaFoldDB" id="A0AAD9VIY0"/>
<dbReference type="GO" id="GO:0015074">
    <property type="term" value="P:DNA integration"/>
    <property type="evidence" value="ECO:0007669"/>
    <property type="project" value="InterPro"/>
</dbReference>
<evidence type="ECO:0000313" key="2">
    <source>
        <dbReference type="EMBL" id="KAK2575357.1"/>
    </source>
</evidence>
<gene>
    <name evidence="2" type="ORF">KPH14_000830</name>
</gene>
<dbReference type="SUPFAM" id="SSF53098">
    <property type="entry name" value="Ribonuclease H-like"/>
    <property type="match status" value="1"/>
</dbReference>
<organism evidence="2 3">
    <name type="scientific">Odynerus spinipes</name>
    <dbReference type="NCBI Taxonomy" id="1348599"/>
    <lineage>
        <taxon>Eukaryota</taxon>
        <taxon>Metazoa</taxon>
        <taxon>Ecdysozoa</taxon>
        <taxon>Arthropoda</taxon>
        <taxon>Hexapoda</taxon>
        <taxon>Insecta</taxon>
        <taxon>Pterygota</taxon>
        <taxon>Neoptera</taxon>
        <taxon>Endopterygota</taxon>
        <taxon>Hymenoptera</taxon>
        <taxon>Apocrita</taxon>
        <taxon>Aculeata</taxon>
        <taxon>Vespoidea</taxon>
        <taxon>Vespidae</taxon>
        <taxon>Eumeninae</taxon>
        <taxon>Odynerus</taxon>
    </lineage>
</organism>
<comment type="caution">
    <text evidence="2">The sequence shown here is derived from an EMBL/GenBank/DDBJ whole genome shotgun (WGS) entry which is preliminary data.</text>
</comment>
<evidence type="ECO:0000313" key="3">
    <source>
        <dbReference type="Proteomes" id="UP001258017"/>
    </source>
</evidence>
<reference evidence="2" key="1">
    <citation type="submission" date="2021-08" db="EMBL/GenBank/DDBJ databases">
        <authorList>
            <person name="Misof B."/>
            <person name="Oliver O."/>
            <person name="Podsiadlowski L."/>
            <person name="Donath A."/>
            <person name="Peters R."/>
            <person name="Mayer C."/>
            <person name="Rust J."/>
            <person name="Gunkel S."/>
            <person name="Lesny P."/>
            <person name="Martin S."/>
            <person name="Oeyen J.P."/>
            <person name="Petersen M."/>
            <person name="Panagiotis P."/>
            <person name="Wilbrandt J."/>
            <person name="Tanja T."/>
        </authorList>
    </citation>
    <scope>NUCLEOTIDE SEQUENCE</scope>
    <source>
        <strain evidence="2">GBR_01_08_01A</strain>
        <tissue evidence="2">Thorax + abdomen</tissue>
    </source>
</reference>
<dbReference type="InterPro" id="IPR001584">
    <property type="entry name" value="Integrase_cat-core"/>
</dbReference>
<dbReference type="InterPro" id="IPR012337">
    <property type="entry name" value="RNaseH-like_sf"/>
</dbReference>
<keyword evidence="3" id="KW-1185">Reference proteome</keyword>
<dbReference type="InterPro" id="IPR036397">
    <property type="entry name" value="RNaseH_sf"/>
</dbReference>
<accession>A0AAD9VIY0</accession>
<dbReference type="Gene3D" id="3.30.420.10">
    <property type="entry name" value="Ribonuclease H-like superfamily/Ribonuclease H"/>
    <property type="match status" value="1"/>
</dbReference>
<dbReference type="GO" id="GO:0003676">
    <property type="term" value="F:nucleic acid binding"/>
    <property type="evidence" value="ECO:0007669"/>
    <property type="project" value="InterPro"/>
</dbReference>
<sequence>MGDLPAARVTATRPFYTCGLDYAGPFLVKEKTRTRVSLKAYLCIFVCFTTKAVHLELTVDLSTDAFFNCLQRFIARRGKPGNIHSDNGTNFVGAKNELNELGCLLSDKAHRSRITDAMSKDQIQWHMIPPHAPQFGGLWESAVESAKYHLRRVIGETRLTFEELYTLLTQVEACLNSRPLTSLSDDPNDPTPLTPRHFLIGDSMAAIPQPNFMDVPINRMNRYQHLSKMFQDFWK</sequence>
<dbReference type="EMBL" id="JAIFRP010004429">
    <property type="protein sequence ID" value="KAK2575357.1"/>
    <property type="molecule type" value="Genomic_DNA"/>
</dbReference>
<feature type="domain" description="Integrase catalytic" evidence="1">
    <location>
        <begin position="10"/>
        <end position="203"/>
    </location>
</feature>
<evidence type="ECO:0000259" key="1">
    <source>
        <dbReference type="PROSITE" id="PS50994"/>
    </source>
</evidence>
<proteinExistence type="predicted"/>
<dbReference type="PROSITE" id="PS50994">
    <property type="entry name" value="INTEGRASE"/>
    <property type="match status" value="1"/>
</dbReference>
<name>A0AAD9VIY0_9HYME</name>
<dbReference type="Proteomes" id="UP001258017">
    <property type="component" value="Unassembled WGS sequence"/>
</dbReference>
<dbReference type="PANTHER" id="PTHR47331">
    <property type="entry name" value="PHD-TYPE DOMAIN-CONTAINING PROTEIN"/>
    <property type="match status" value="1"/>
</dbReference>
<dbReference type="Pfam" id="PF00665">
    <property type="entry name" value="rve"/>
    <property type="match status" value="1"/>
</dbReference>
<protein>
    <recommendedName>
        <fullName evidence="1">Integrase catalytic domain-containing protein</fullName>
    </recommendedName>
</protein>
<reference evidence="2" key="2">
    <citation type="journal article" date="2023" name="Commun. Biol.">
        <title>Intrasexual cuticular hydrocarbon dimorphism in a wasp sheds light on hydrocarbon biosynthesis genes in Hymenoptera.</title>
        <authorList>
            <person name="Moris V.C."/>
            <person name="Podsiadlowski L."/>
            <person name="Martin S."/>
            <person name="Oeyen J.P."/>
            <person name="Donath A."/>
            <person name="Petersen M."/>
            <person name="Wilbrandt J."/>
            <person name="Misof B."/>
            <person name="Liedtke D."/>
            <person name="Thamm M."/>
            <person name="Scheiner R."/>
            <person name="Schmitt T."/>
            <person name="Niehuis O."/>
        </authorList>
    </citation>
    <scope>NUCLEOTIDE SEQUENCE</scope>
    <source>
        <strain evidence="2">GBR_01_08_01A</strain>
    </source>
</reference>